<keyword evidence="2" id="KW-1185">Reference proteome</keyword>
<dbReference type="AlphaFoldDB" id="A0A2K8P2L1"/>
<organism evidence="1 2">
    <name type="scientific">Mesoplasma coleopterae</name>
    <dbReference type="NCBI Taxonomy" id="324078"/>
    <lineage>
        <taxon>Bacteria</taxon>
        <taxon>Bacillati</taxon>
        <taxon>Mycoplasmatota</taxon>
        <taxon>Mollicutes</taxon>
        <taxon>Entomoplasmatales</taxon>
        <taxon>Entomoplasmataceae</taxon>
        <taxon>Mesoplasma</taxon>
    </lineage>
</organism>
<reference evidence="1 2" key="1">
    <citation type="submission" date="2017-11" db="EMBL/GenBank/DDBJ databases">
        <title>Genome sequence of Mesoplasma coleopterae BARC 779 (ATCC 49583).</title>
        <authorList>
            <person name="Lo W.-S."/>
            <person name="Kuo C.-H."/>
        </authorList>
    </citation>
    <scope>NUCLEOTIDE SEQUENCE [LARGE SCALE GENOMIC DNA]</scope>
    <source>
        <strain evidence="1 2">BARC 779</strain>
    </source>
</reference>
<dbReference type="RefSeq" id="WP_100671169.1">
    <property type="nucleotide sequence ID" value="NZ_CP024968.1"/>
</dbReference>
<protein>
    <submittedName>
        <fullName evidence="1">Uncharacterized protein</fullName>
    </submittedName>
</protein>
<evidence type="ECO:0000313" key="2">
    <source>
        <dbReference type="Proteomes" id="UP000232221"/>
    </source>
</evidence>
<proteinExistence type="predicted"/>
<dbReference type="EMBL" id="CP024968">
    <property type="protein sequence ID" value="ATZ21001.1"/>
    <property type="molecule type" value="Genomic_DNA"/>
</dbReference>
<accession>A0A2K8P2L1</accession>
<gene>
    <name evidence="1" type="ORF">MCOLE_v1c04890</name>
</gene>
<dbReference type="Proteomes" id="UP000232221">
    <property type="component" value="Chromosome"/>
</dbReference>
<sequence length="107" mass="13118">MKYVIKIKDVLNDKEKTYISLKITDEIRKEFLYENTIFNSQNLNLFNSKSEAKNELNILINDWKRIQLSNPEKDIEFYFDEKEKLHISFINEFGKKYFIFFIDEYKI</sequence>
<dbReference type="KEGG" id="mcol:MCOLE_v1c04890"/>
<name>A0A2K8P2L1_9MOLU</name>
<evidence type="ECO:0000313" key="1">
    <source>
        <dbReference type="EMBL" id="ATZ21001.1"/>
    </source>
</evidence>